<name>A0A857J0Y5_9BURK</name>
<keyword evidence="6 13" id="KW-0441">Lipid A biosynthesis</keyword>
<dbReference type="InterPro" id="IPR003758">
    <property type="entry name" value="LpxK"/>
</dbReference>
<dbReference type="GO" id="GO:0009244">
    <property type="term" value="P:lipopolysaccharide core region biosynthetic process"/>
    <property type="evidence" value="ECO:0007669"/>
    <property type="project" value="TreeGrafter"/>
</dbReference>
<dbReference type="GO" id="GO:0009245">
    <property type="term" value="P:lipid A biosynthetic process"/>
    <property type="evidence" value="ECO:0007669"/>
    <property type="project" value="UniProtKB-UniRule"/>
</dbReference>
<evidence type="ECO:0000256" key="12">
    <source>
        <dbReference type="ARBA" id="ARBA00029757"/>
    </source>
</evidence>
<dbReference type="PANTHER" id="PTHR42724:SF1">
    <property type="entry name" value="TETRAACYLDISACCHARIDE 4'-KINASE, MITOCHONDRIAL-RELATED"/>
    <property type="match status" value="1"/>
</dbReference>
<evidence type="ECO:0000256" key="4">
    <source>
        <dbReference type="ARBA" id="ARBA00016436"/>
    </source>
</evidence>
<evidence type="ECO:0000313" key="14">
    <source>
        <dbReference type="EMBL" id="QHI97257.1"/>
    </source>
</evidence>
<comment type="catalytic activity">
    <reaction evidence="13">
        <text>a lipid A disaccharide + ATP = a lipid IVA + ADP + H(+)</text>
        <dbReference type="Rhea" id="RHEA:67840"/>
        <dbReference type="ChEBI" id="CHEBI:15378"/>
        <dbReference type="ChEBI" id="CHEBI:30616"/>
        <dbReference type="ChEBI" id="CHEBI:176343"/>
        <dbReference type="ChEBI" id="CHEBI:176425"/>
        <dbReference type="ChEBI" id="CHEBI:456216"/>
        <dbReference type="EC" id="2.7.1.130"/>
    </reaction>
</comment>
<evidence type="ECO:0000256" key="8">
    <source>
        <dbReference type="ARBA" id="ARBA00022741"/>
    </source>
</evidence>
<keyword evidence="8 13" id="KW-0547">Nucleotide-binding</keyword>
<dbReference type="GO" id="GO:0005886">
    <property type="term" value="C:plasma membrane"/>
    <property type="evidence" value="ECO:0007669"/>
    <property type="project" value="TreeGrafter"/>
</dbReference>
<protein>
    <recommendedName>
        <fullName evidence="4 13">Tetraacyldisaccharide 4'-kinase</fullName>
        <ecNumber evidence="3 13">2.7.1.130</ecNumber>
    </recommendedName>
    <alternativeName>
        <fullName evidence="12 13">Lipid A 4'-kinase</fullName>
    </alternativeName>
</protein>
<dbReference type="UniPathway" id="UPA00359">
    <property type="reaction ID" value="UER00482"/>
</dbReference>
<dbReference type="EC" id="2.7.1.130" evidence="3 13"/>
<keyword evidence="7 13" id="KW-0808">Transferase</keyword>
<keyword evidence="11 13" id="KW-0443">Lipid metabolism</keyword>
<organism evidence="14 15">
    <name type="scientific">Xylophilus rhododendri</name>
    <dbReference type="NCBI Taxonomy" id="2697032"/>
    <lineage>
        <taxon>Bacteria</taxon>
        <taxon>Pseudomonadati</taxon>
        <taxon>Pseudomonadota</taxon>
        <taxon>Betaproteobacteria</taxon>
        <taxon>Burkholderiales</taxon>
        <taxon>Xylophilus</taxon>
    </lineage>
</organism>
<dbReference type="InterPro" id="IPR027417">
    <property type="entry name" value="P-loop_NTPase"/>
</dbReference>
<feature type="binding site" evidence="13">
    <location>
        <begin position="61"/>
        <end position="68"/>
    </location>
    <ligand>
        <name>ATP</name>
        <dbReference type="ChEBI" id="CHEBI:30616"/>
    </ligand>
</feature>
<keyword evidence="15" id="KW-1185">Reference proteome</keyword>
<gene>
    <name evidence="13" type="primary">lpxK</name>
    <name evidence="14" type="ORF">GT347_04240</name>
</gene>
<evidence type="ECO:0000256" key="5">
    <source>
        <dbReference type="ARBA" id="ARBA00022516"/>
    </source>
</evidence>
<dbReference type="NCBIfam" id="TIGR00682">
    <property type="entry name" value="lpxK"/>
    <property type="match status" value="1"/>
</dbReference>
<dbReference type="SUPFAM" id="SSF52540">
    <property type="entry name" value="P-loop containing nucleoside triphosphate hydrolases"/>
    <property type="match status" value="1"/>
</dbReference>
<evidence type="ECO:0000256" key="10">
    <source>
        <dbReference type="ARBA" id="ARBA00022840"/>
    </source>
</evidence>
<evidence type="ECO:0000256" key="11">
    <source>
        <dbReference type="ARBA" id="ARBA00023098"/>
    </source>
</evidence>
<dbReference type="RefSeq" id="WP_160550775.1">
    <property type="nucleotide sequence ID" value="NZ_CP047650.1"/>
</dbReference>
<dbReference type="HAMAP" id="MF_00409">
    <property type="entry name" value="LpxK"/>
    <property type="match status" value="1"/>
</dbReference>
<dbReference type="Proteomes" id="UP000464787">
    <property type="component" value="Chromosome"/>
</dbReference>
<evidence type="ECO:0000256" key="1">
    <source>
        <dbReference type="ARBA" id="ARBA00002274"/>
    </source>
</evidence>
<accession>A0A857J0Y5</accession>
<evidence type="ECO:0000256" key="6">
    <source>
        <dbReference type="ARBA" id="ARBA00022556"/>
    </source>
</evidence>
<comment type="similarity">
    <text evidence="13">Belongs to the LpxK family.</text>
</comment>
<evidence type="ECO:0000256" key="3">
    <source>
        <dbReference type="ARBA" id="ARBA00012071"/>
    </source>
</evidence>
<sequence length="343" mass="37151">MSGLAERLQAAWRRRGLTACLLWPLSLVYRAAWAWRLAGYRSGRRPSVKLPVPVVVVGNVIVGGAGKTPTVIALVQHLQSRGIAVGVVSRGYGRTLPPGDDDGGLEISAGSDPQHAGDEPLLIHRRTGVPVFVGRDRVESARRLLRAHPQVRLLVCDDGLQHLALARDIEVCVFDDRGVGNGWLLPAGPLREPWPRSVDLVLHTGQSPAFAGYRGERRLADHALRTDGSQVALATLAAMTGSRTRLIAIAGIARPQAFFTMLRERGLVLAETHALPDHADFTRDLPPIAADSTLLCTEKDAAKLWQQRPDALAVPLHFTLAADFLARLDRLVDAQLSSCVRVA</sequence>
<comment type="function">
    <text evidence="1 13">Transfers the gamma-phosphate of ATP to the 4'-position of a tetraacyldisaccharide 1-phosphate intermediate (termed DS-1-P) to form tetraacyldisaccharide 1,4'-bis-phosphate (lipid IVA).</text>
</comment>
<dbReference type="KEGG" id="xyk:GT347_04240"/>
<comment type="pathway">
    <text evidence="2 13">Glycolipid biosynthesis; lipid IV(A) biosynthesis; lipid IV(A) from (3R)-3-hydroxytetradecanoyl-[acyl-carrier-protein] and UDP-N-acetyl-alpha-D-glucosamine: step 6/6.</text>
</comment>
<reference evidence="14 15" key="1">
    <citation type="submission" date="2020-01" db="EMBL/GenBank/DDBJ databases">
        <title>Genome sequencing of strain KACC 21265.</title>
        <authorList>
            <person name="Heo J."/>
            <person name="Kim S.-J."/>
            <person name="Kim J.-S."/>
            <person name="Hong S.-B."/>
            <person name="Kwon S.-W."/>
        </authorList>
    </citation>
    <scope>NUCLEOTIDE SEQUENCE [LARGE SCALE GENOMIC DNA]</scope>
    <source>
        <strain evidence="14 15">KACC 21265</strain>
    </source>
</reference>
<keyword evidence="10 13" id="KW-0067">ATP-binding</keyword>
<evidence type="ECO:0000313" key="15">
    <source>
        <dbReference type="Proteomes" id="UP000464787"/>
    </source>
</evidence>
<dbReference type="EMBL" id="CP047650">
    <property type="protein sequence ID" value="QHI97257.1"/>
    <property type="molecule type" value="Genomic_DNA"/>
</dbReference>
<keyword evidence="5 13" id="KW-0444">Lipid biosynthesis</keyword>
<dbReference type="Pfam" id="PF02606">
    <property type="entry name" value="LpxK"/>
    <property type="match status" value="1"/>
</dbReference>
<proteinExistence type="inferred from homology"/>
<dbReference type="AlphaFoldDB" id="A0A857J0Y5"/>
<evidence type="ECO:0000256" key="13">
    <source>
        <dbReference type="HAMAP-Rule" id="MF_00409"/>
    </source>
</evidence>
<dbReference type="GO" id="GO:0009029">
    <property type="term" value="F:lipid-A 4'-kinase activity"/>
    <property type="evidence" value="ECO:0007669"/>
    <property type="project" value="UniProtKB-UniRule"/>
</dbReference>
<evidence type="ECO:0000256" key="7">
    <source>
        <dbReference type="ARBA" id="ARBA00022679"/>
    </source>
</evidence>
<keyword evidence="9 13" id="KW-0418">Kinase</keyword>
<evidence type="ECO:0000256" key="9">
    <source>
        <dbReference type="ARBA" id="ARBA00022777"/>
    </source>
</evidence>
<evidence type="ECO:0000256" key="2">
    <source>
        <dbReference type="ARBA" id="ARBA00004870"/>
    </source>
</evidence>
<dbReference type="GO" id="GO:0005524">
    <property type="term" value="F:ATP binding"/>
    <property type="evidence" value="ECO:0007669"/>
    <property type="project" value="UniProtKB-UniRule"/>
</dbReference>
<dbReference type="PANTHER" id="PTHR42724">
    <property type="entry name" value="TETRAACYLDISACCHARIDE 4'-KINASE"/>
    <property type="match status" value="1"/>
</dbReference>